<name>A0A9W7CCG5_9STRA</name>
<dbReference type="Proteomes" id="UP001165122">
    <property type="component" value="Unassembled WGS sequence"/>
</dbReference>
<keyword evidence="1" id="KW-1133">Transmembrane helix</keyword>
<sequence>MSNNAKYGIDAKARKFSDVEAQQMRLELRPGESSPETVPPPPAIFSKLKLFLLVAAVASISLVIGGMIGAKEAVTSHRSKSASEVRVGAGGAFPEGGTQYTAKGTGYCWTCDADNTESRDSWWFGWGACICKEGWKGDCCSEPKVDIDTQWLRYLEDSPDEVKSISADLAKQADDKVAAMNQNSLAYSLADIDVVVSGGGNLDALWMGASMILSRISSANVKRYAGVSAGGMMPFEISLKGEMATLESHLSYSIISRDYKDWFSNAASAAWYQDHHWRLMADWQTENFAVSNLDEKVVLGTTCLKPFPELVKIKTYTKGDAASAFMSTGTFFEMYDGWVCSDGGATSGQKMTPLFQDNVRGQVIVDLMATGFPTSMVYDAELEQYIRLIKVGMDEMVKFLTTGVTERNEIITMCPTGSDVSDNVCVQNS</sequence>
<evidence type="ECO:0000313" key="2">
    <source>
        <dbReference type="EMBL" id="GMI02086.1"/>
    </source>
</evidence>
<keyword evidence="1" id="KW-0472">Membrane</keyword>
<feature type="transmembrane region" description="Helical" evidence="1">
    <location>
        <begin position="50"/>
        <end position="70"/>
    </location>
</feature>
<gene>
    <name evidence="2" type="ORF">TrLO_g10459</name>
</gene>
<evidence type="ECO:0000313" key="3">
    <source>
        <dbReference type="Proteomes" id="UP001165122"/>
    </source>
</evidence>
<dbReference type="OrthoDB" id="10316402at2759"/>
<comment type="caution">
    <text evidence="2">The sequence shown here is derived from an EMBL/GenBank/DDBJ whole genome shotgun (WGS) entry which is preliminary data.</text>
</comment>
<organism evidence="2 3">
    <name type="scientific">Triparma laevis f. longispina</name>
    <dbReference type="NCBI Taxonomy" id="1714387"/>
    <lineage>
        <taxon>Eukaryota</taxon>
        <taxon>Sar</taxon>
        <taxon>Stramenopiles</taxon>
        <taxon>Ochrophyta</taxon>
        <taxon>Bolidophyceae</taxon>
        <taxon>Parmales</taxon>
        <taxon>Triparmaceae</taxon>
        <taxon>Triparma</taxon>
    </lineage>
</organism>
<dbReference type="EMBL" id="BRXW01000039">
    <property type="protein sequence ID" value="GMI02086.1"/>
    <property type="molecule type" value="Genomic_DNA"/>
</dbReference>
<reference evidence="3" key="1">
    <citation type="journal article" date="2023" name="Commun. Biol.">
        <title>Genome analysis of Parmales, the sister group of diatoms, reveals the evolutionary specialization of diatoms from phago-mixotrophs to photoautotrophs.</title>
        <authorList>
            <person name="Ban H."/>
            <person name="Sato S."/>
            <person name="Yoshikawa S."/>
            <person name="Yamada K."/>
            <person name="Nakamura Y."/>
            <person name="Ichinomiya M."/>
            <person name="Sato N."/>
            <person name="Blanc-Mathieu R."/>
            <person name="Endo H."/>
            <person name="Kuwata A."/>
            <person name="Ogata H."/>
        </authorList>
    </citation>
    <scope>NUCLEOTIDE SEQUENCE [LARGE SCALE GENOMIC DNA]</scope>
    <source>
        <strain evidence="3">NIES 3700</strain>
    </source>
</reference>
<keyword evidence="1" id="KW-0812">Transmembrane</keyword>
<protein>
    <submittedName>
        <fullName evidence="2">Uncharacterized protein</fullName>
    </submittedName>
</protein>
<proteinExistence type="predicted"/>
<dbReference type="AlphaFoldDB" id="A0A9W7CCG5"/>
<keyword evidence="3" id="KW-1185">Reference proteome</keyword>
<evidence type="ECO:0000256" key="1">
    <source>
        <dbReference type="SAM" id="Phobius"/>
    </source>
</evidence>
<accession>A0A9W7CCG5</accession>